<keyword evidence="4" id="KW-0472">Membrane</keyword>
<evidence type="ECO:0000256" key="3">
    <source>
        <dbReference type="ARBA" id="ARBA00022989"/>
    </source>
</evidence>
<comment type="caution">
    <text evidence="6">The sequence shown here is derived from an EMBL/GenBank/DDBJ whole genome shotgun (WGS) entry which is preliminary data.</text>
</comment>
<dbReference type="GO" id="GO:0019534">
    <property type="term" value="F:toxin transmembrane transporter activity"/>
    <property type="evidence" value="ECO:0007669"/>
    <property type="project" value="InterPro"/>
</dbReference>
<evidence type="ECO:0000256" key="5">
    <source>
        <dbReference type="SAM" id="MobiDB-lite"/>
    </source>
</evidence>
<dbReference type="Proteomes" id="UP000620139">
    <property type="component" value="Unassembled WGS sequence"/>
</dbReference>
<dbReference type="NCBIfam" id="TIGR01352">
    <property type="entry name" value="tonB_Cterm"/>
    <property type="match status" value="1"/>
</dbReference>
<feature type="region of interest" description="Disordered" evidence="5">
    <location>
        <begin position="265"/>
        <end position="285"/>
    </location>
</feature>
<evidence type="ECO:0000313" key="6">
    <source>
        <dbReference type="EMBL" id="MBH9552977.1"/>
    </source>
</evidence>
<accession>A0A931NDD7</accession>
<keyword evidence="7" id="KW-1185">Reference proteome</keyword>
<dbReference type="Pfam" id="PF13103">
    <property type="entry name" value="TonB_2"/>
    <property type="match status" value="1"/>
</dbReference>
<keyword evidence="3" id="KW-1133">Transmembrane helix</keyword>
<feature type="compositionally biased region" description="Polar residues" evidence="5">
    <location>
        <begin position="269"/>
        <end position="278"/>
    </location>
</feature>
<evidence type="ECO:0000256" key="1">
    <source>
        <dbReference type="ARBA" id="ARBA00004167"/>
    </source>
</evidence>
<dbReference type="NCBIfam" id="TIGR02794">
    <property type="entry name" value="tolA_full"/>
    <property type="match status" value="1"/>
</dbReference>
<sequence>MAGVHVLRPDPRPELGRGVALAVLAHLGLVVALKAGLAWRSHAEPALEAELWSAIPEAAAPRAEEPEPVTPPPPPPQQAKPQPLPTEALPDAAIALEREKKKREQAERERLERLERERREAEKLKREKAEAEQRRKDELARAERDKAKAQEQEKAREREAQRRAEVQRQENLRRIQGMAGASGGPQATGTALQSSGPASNYAGRIKARVRPNIVFGETVAGNPVAEVEVRCAPDGLILSARLAKGSGHPGWDQAVLRAVEKTERLPRNENGQVPSSLILSFKPNE</sequence>
<feature type="compositionally biased region" description="Pro residues" evidence="5">
    <location>
        <begin position="68"/>
        <end position="84"/>
    </location>
</feature>
<feature type="region of interest" description="Disordered" evidence="5">
    <location>
        <begin position="57"/>
        <end position="200"/>
    </location>
</feature>
<dbReference type="GO" id="GO:0043213">
    <property type="term" value="P:bacteriocin transport"/>
    <property type="evidence" value="ECO:0007669"/>
    <property type="project" value="InterPro"/>
</dbReference>
<feature type="compositionally biased region" description="Polar residues" evidence="5">
    <location>
        <begin position="185"/>
        <end position="198"/>
    </location>
</feature>
<keyword evidence="2" id="KW-0812">Transmembrane</keyword>
<proteinExistence type="predicted"/>
<evidence type="ECO:0000256" key="2">
    <source>
        <dbReference type="ARBA" id="ARBA00022692"/>
    </source>
</evidence>
<comment type="subcellular location">
    <subcellularLocation>
        <location evidence="1">Membrane</location>
        <topology evidence="1">Single-pass membrane protein</topology>
    </subcellularLocation>
</comment>
<evidence type="ECO:0000256" key="4">
    <source>
        <dbReference type="ARBA" id="ARBA00023136"/>
    </source>
</evidence>
<dbReference type="InterPro" id="IPR006260">
    <property type="entry name" value="TonB/TolA_C"/>
</dbReference>
<dbReference type="GO" id="GO:0016020">
    <property type="term" value="C:membrane"/>
    <property type="evidence" value="ECO:0007669"/>
    <property type="project" value="UniProtKB-SubCell"/>
</dbReference>
<dbReference type="EMBL" id="JAEDAL010000003">
    <property type="protein sequence ID" value="MBH9552977.1"/>
    <property type="molecule type" value="Genomic_DNA"/>
</dbReference>
<dbReference type="InterPro" id="IPR014161">
    <property type="entry name" value="Tol-Pal_TolA"/>
</dbReference>
<gene>
    <name evidence="6" type="primary">tolA</name>
    <name evidence="6" type="ORF">I7X43_08925</name>
</gene>
<evidence type="ECO:0000313" key="7">
    <source>
        <dbReference type="Proteomes" id="UP000620139"/>
    </source>
</evidence>
<reference evidence="6" key="1">
    <citation type="submission" date="2020-12" db="EMBL/GenBank/DDBJ databases">
        <title>The genome sequence of Inhella sp. 4Y17.</title>
        <authorList>
            <person name="Liu Y."/>
        </authorList>
    </citation>
    <scope>NUCLEOTIDE SEQUENCE</scope>
    <source>
        <strain evidence="6">4Y10</strain>
    </source>
</reference>
<name>A0A931NDD7_9BURK</name>
<dbReference type="AlphaFoldDB" id="A0A931NDD7"/>
<organism evidence="6 7">
    <name type="scientific">Inhella gelatinilytica</name>
    <dbReference type="NCBI Taxonomy" id="2795030"/>
    <lineage>
        <taxon>Bacteria</taxon>
        <taxon>Pseudomonadati</taxon>
        <taxon>Pseudomonadota</taxon>
        <taxon>Betaproteobacteria</taxon>
        <taxon>Burkholderiales</taxon>
        <taxon>Sphaerotilaceae</taxon>
        <taxon>Inhella</taxon>
    </lineage>
</organism>
<dbReference type="Gene3D" id="3.30.1150.10">
    <property type="match status" value="1"/>
</dbReference>
<feature type="compositionally biased region" description="Basic and acidic residues" evidence="5">
    <location>
        <begin position="96"/>
        <end position="173"/>
    </location>
</feature>
<protein>
    <submittedName>
        <fullName evidence="6">Cell envelope integrity protein TolA</fullName>
    </submittedName>
</protein>
<dbReference type="SUPFAM" id="SSF74653">
    <property type="entry name" value="TolA/TonB C-terminal domain"/>
    <property type="match status" value="1"/>
</dbReference>